<sequence>MEINVHLLLHAVDSVRKSGPLWTNYTYPHEGNIHFLKMLVNGPKGVDFQIVKKSININSLKTEFDENIKITNRNVKTFCENLFSTTEESLTGTMCNGVLYNQADCVSSKSTLNKKYYNKCVYKKIIYTTMFYKKSIKWDDSYIQLKSGEFARIQEIFFSDNKNLLTVKLIDAEQININGINMTYLWKVKVQRTNAVPMSLENVLRKIIYIKGENVDFITLQPSNYNVN</sequence>
<keyword evidence="2" id="KW-1185">Reference proteome</keyword>
<evidence type="ECO:0000313" key="1">
    <source>
        <dbReference type="EMBL" id="KAH0546629.1"/>
    </source>
</evidence>
<evidence type="ECO:0000313" key="2">
    <source>
        <dbReference type="Proteomes" id="UP000826195"/>
    </source>
</evidence>
<name>A0AAV7I4H1_COTGL</name>
<protein>
    <submittedName>
        <fullName evidence="1">Uncharacterized protein</fullName>
    </submittedName>
</protein>
<proteinExistence type="predicted"/>
<reference evidence="1 2" key="1">
    <citation type="journal article" date="2021" name="J. Hered.">
        <title>A chromosome-level genome assembly of the parasitoid wasp, Cotesia glomerata (Hymenoptera: Braconidae).</title>
        <authorList>
            <person name="Pinto B.J."/>
            <person name="Weis J.J."/>
            <person name="Gamble T."/>
            <person name="Ode P.J."/>
            <person name="Paul R."/>
            <person name="Zaspel J.M."/>
        </authorList>
    </citation>
    <scope>NUCLEOTIDE SEQUENCE [LARGE SCALE GENOMIC DNA]</scope>
    <source>
        <strain evidence="1">CgM1</strain>
    </source>
</reference>
<gene>
    <name evidence="1" type="ORF">KQX54_012453</name>
</gene>
<accession>A0AAV7I4H1</accession>
<organism evidence="1 2">
    <name type="scientific">Cotesia glomerata</name>
    <name type="common">Lepidopteran parasitic wasp</name>
    <name type="synonym">Apanteles glomeratus</name>
    <dbReference type="NCBI Taxonomy" id="32391"/>
    <lineage>
        <taxon>Eukaryota</taxon>
        <taxon>Metazoa</taxon>
        <taxon>Ecdysozoa</taxon>
        <taxon>Arthropoda</taxon>
        <taxon>Hexapoda</taxon>
        <taxon>Insecta</taxon>
        <taxon>Pterygota</taxon>
        <taxon>Neoptera</taxon>
        <taxon>Endopterygota</taxon>
        <taxon>Hymenoptera</taxon>
        <taxon>Apocrita</taxon>
        <taxon>Ichneumonoidea</taxon>
        <taxon>Braconidae</taxon>
        <taxon>Microgastrinae</taxon>
        <taxon>Cotesia</taxon>
    </lineage>
</organism>
<comment type="caution">
    <text evidence="1">The sequence shown here is derived from an EMBL/GenBank/DDBJ whole genome shotgun (WGS) entry which is preliminary data.</text>
</comment>
<dbReference type="AlphaFoldDB" id="A0AAV7I4H1"/>
<dbReference type="Proteomes" id="UP000826195">
    <property type="component" value="Unassembled WGS sequence"/>
</dbReference>
<dbReference type="EMBL" id="JAHXZJ010002237">
    <property type="protein sequence ID" value="KAH0546629.1"/>
    <property type="molecule type" value="Genomic_DNA"/>
</dbReference>